<dbReference type="InterPro" id="IPR021202">
    <property type="entry name" value="Rv3654c-like"/>
</dbReference>
<dbReference type="Proteomes" id="UP000334990">
    <property type="component" value="Unassembled WGS sequence"/>
</dbReference>
<keyword evidence="1" id="KW-1133">Transmembrane helix</keyword>
<evidence type="ECO:0000256" key="1">
    <source>
        <dbReference type="SAM" id="Phobius"/>
    </source>
</evidence>
<proteinExistence type="predicted"/>
<accession>A0A5M3W2J6</accession>
<dbReference type="NCBIfam" id="TIGR03816">
    <property type="entry name" value="tadE_like_DECH"/>
    <property type="match status" value="1"/>
</dbReference>
<keyword evidence="3" id="KW-1185">Reference proteome</keyword>
<gene>
    <name evidence="2" type="ORF">Acor_43070</name>
</gene>
<sequence length="121" mass="12219">MRVVLRERGAGTVWVVVGMALVWVVAVVGVQVGVGRVAWNRARLAADLGALAAAKWAFADPENACGRARRIVEVNGAVLASCAVAGGVVEVSASVEVSLPGLGTRTFATSAKAGPADIPGL</sequence>
<evidence type="ECO:0000313" key="2">
    <source>
        <dbReference type="EMBL" id="GES02242.1"/>
    </source>
</evidence>
<protein>
    <submittedName>
        <fullName evidence="2">Uncharacterized protein</fullName>
    </submittedName>
</protein>
<dbReference type="EMBL" id="BLAD01000056">
    <property type="protein sequence ID" value="GES02242.1"/>
    <property type="molecule type" value="Genomic_DNA"/>
</dbReference>
<feature type="transmembrane region" description="Helical" evidence="1">
    <location>
        <begin position="12"/>
        <end position="34"/>
    </location>
</feature>
<organism evidence="2 3">
    <name type="scientific">Acrocarpospora corrugata</name>
    <dbReference type="NCBI Taxonomy" id="35763"/>
    <lineage>
        <taxon>Bacteria</taxon>
        <taxon>Bacillati</taxon>
        <taxon>Actinomycetota</taxon>
        <taxon>Actinomycetes</taxon>
        <taxon>Streptosporangiales</taxon>
        <taxon>Streptosporangiaceae</taxon>
        <taxon>Acrocarpospora</taxon>
    </lineage>
</organism>
<keyword evidence="1" id="KW-0472">Membrane</keyword>
<name>A0A5M3W2J6_9ACTN</name>
<comment type="caution">
    <text evidence="2">The sequence shown here is derived from an EMBL/GenBank/DDBJ whole genome shotgun (WGS) entry which is preliminary data.</text>
</comment>
<evidence type="ECO:0000313" key="3">
    <source>
        <dbReference type="Proteomes" id="UP000334990"/>
    </source>
</evidence>
<reference evidence="2 3" key="1">
    <citation type="submission" date="2019-10" db="EMBL/GenBank/DDBJ databases">
        <title>Whole genome shotgun sequence of Acrocarpospora corrugata NBRC 13972.</title>
        <authorList>
            <person name="Ichikawa N."/>
            <person name="Kimura A."/>
            <person name="Kitahashi Y."/>
            <person name="Komaki H."/>
            <person name="Oguchi A."/>
        </authorList>
    </citation>
    <scope>NUCLEOTIDE SEQUENCE [LARGE SCALE GENOMIC DNA]</scope>
    <source>
        <strain evidence="2 3">NBRC 13972</strain>
    </source>
</reference>
<dbReference type="RefSeq" id="WP_155338477.1">
    <property type="nucleotide sequence ID" value="NZ_BAAABN010000001.1"/>
</dbReference>
<keyword evidence="1" id="KW-0812">Transmembrane</keyword>
<dbReference type="AlphaFoldDB" id="A0A5M3W2J6"/>